<keyword evidence="5" id="KW-1185">Reference proteome</keyword>
<reference evidence="2 4" key="1">
    <citation type="submission" date="2015-10" db="EMBL/GenBank/DDBJ databases">
        <title>The cercosporin biosynthetic gene cluster was horizontally transferred to several fungal lineages and shown to be expanded in Cercospora beticola based on microsynteny with recipient genomes.</title>
        <authorList>
            <person name="De Jonge R."/>
            <person name="Ebert M.K."/>
            <person name="Suttle J.C."/>
            <person name="Jurick Ii W.M."/>
            <person name="Secor G.A."/>
            <person name="Thomma B.P."/>
            <person name="Van De Peer Y."/>
            <person name="Bolton M.D."/>
        </authorList>
    </citation>
    <scope>NUCLEOTIDE SEQUENCE [LARGE SCALE GENOMIC DNA]</scope>
    <source>
        <strain evidence="2 4">09-40</strain>
    </source>
</reference>
<evidence type="ECO:0000256" key="1">
    <source>
        <dbReference type="SAM" id="MobiDB-lite"/>
    </source>
</evidence>
<proteinExistence type="predicted"/>
<evidence type="ECO:0000313" key="2">
    <source>
        <dbReference type="EMBL" id="PIA95895.1"/>
    </source>
</evidence>
<dbReference type="Proteomes" id="UP000230605">
    <property type="component" value="Chromosome 8"/>
</dbReference>
<reference evidence="3 5" key="2">
    <citation type="submission" date="2023-09" db="EMBL/GenBank/DDBJ databases">
        <title>Complete-Gapless Cercospora beticola genome.</title>
        <authorList>
            <person name="Wyatt N.A."/>
            <person name="Spanner R.E."/>
            <person name="Bolton M.D."/>
        </authorList>
    </citation>
    <scope>NUCLEOTIDE SEQUENCE [LARGE SCALE GENOMIC DNA]</scope>
    <source>
        <strain evidence="3">Cb09-40</strain>
    </source>
</reference>
<dbReference type="EMBL" id="LKMD01000103">
    <property type="protein sequence ID" value="PIA95895.1"/>
    <property type="molecule type" value="Genomic_DNA"/>
</dbReference>
<protein>
    <submittedName>
        <fullName evidence="2">Uncharacterized protein</fullName>
    </submittedName>
</protein>
<feature type="compositionally biased region" description="Low complexity" evidence="1">
    <location>
        <begin position="118"/>
        <end position="128"/>
    </location>
</feature>
<organism evidence="2 4">
    <name type="scientific">Cercospora beticola</name>
    <name type="common">Sugarbeet leaf spot fungus</name>
    <dbReference type="NCBI Taxonomy" id="122368"/>
    <lineage>
        <taxon>Eukaryota</taxon>
        <taxon>Fungi</taxon>
        <taxon>Dikarya</taxon>
        <taxon>Ascomycota</taxon>
        <taxon>Pezizomycotina</taxon>
        <taxon>Dothideomycetes</taxon>
        <taxon>Dothideomycetidae</taxon>
        <taxon>Mycosphaerellales</taxon>
        <taxon>Mycosphaerellaceae</taxon>
        <taxon>Cercospora</taxon>
    </lineage>
</organism>
<accession>A0A2G5HTP2</accession>
<feature type="compositionally biased region" description="Basic residues" evidence="1">
    <location>
        <begin position="129"/>
        <end position="140"/>
    </location>
</feature>
<name>A0A2G5HTP2_CERBT</name>
<evidence type="ECO:0000313" key="4">
    <source>
        <dbReference type="Proteomes" id="UP000230605"/>
    </source>
</evidence>
<dbReference type="AlphaFoldDB" id="A0A2G5HTP2"/>
<sequence length="342" mass="37898">MRRHYTLSSQHQQCSQRLDENLKAKLPPGGSMPTKVHTPPPPPLYKTQFLSDPIMTVPSYKHRRRGDCESLSFFQDLDELSSMKYVSRDASGDDMLERALLQMRKDQTAFLAADEIRNAQQSASSRQQSCRRKPSHKPSQKKVPSRDTVRPSLAATHPALYTRIPSQKNSRADQSAFDPGMMQRTHAGAGAAHGKPVQPATRQDSARATTCESADLHGPRIGNTPEHSVRVVTQTVNFAVSMRSPSADTAHLPLINFQDPSLSNPQPRHLRCDFESEFAGLVSPVLLTALPFGSVIETANLYPDEKCEKCQMYAKGDRTKCPDHIGDAGTQGFTPWASLHED</sequence>
<dbReference type="EMBL" id="CP134191">
    <property type="protein sequence ID" value="WPB07174.1"/>
    <property type="molecule type" value="Genomic_DNA"/>
</dbReference>
<gene>
    <name evidence="2" type="ORF">CB0940_10456</name>
    <name evidence="3" type="ORF">RHO25_011834</name>
</gene>
<evidence type="ECO:0000313" key="3">
    <source>
        <dbReference type="EMBL" id="WPB07174.1"/>
    </source>
</evidence>
<feature type="region of interest" description="Disordered" evidence="1">
    <location>
        <begin position="118"/>
        <end position="198"/>
    </location>
</feature>
<evidence type="ECO:0000313" key="5">
    <source>
        <dbReference type="Proteomes" id="UP001302367"/>
    </source>
</evidence>
<dbReference type="Proteomes" id="UP001302367">
    <property type="component" value="Chromosome 8"/>
</dbReference>
<dbReference type="OrthoDB" id="10448516at2759"/>
<feature type="compositionally biased region" description="Polar residues" evidence="1">
    <location>
        <begin position="164"/>
        <end position="173"/>
    </location>
</feature>